<protein>
    <submittedName>
        <fullName evidence="3">Uncharacterized protein</fullName>
    </submittedName>
</protein>
<dbReference type="Proteomes" id="UP000799764">
    <property type="component" value="Unassembled WGS sequence"/>
</dbReference>
<sequence length="179" mass="19380">MSTSKALEELQTVSPPSHDPMRNTNPSKLARVLKHKALRTPGKIELLLSPSSNRLPPLTPPATEKPYRETAPTTAAKSTNRKTSEDYGPDKPEQPGTSASSTYVLDEAKAAANDDLTRRRGRAREQMTALRNERKAMKDGRGSGIGVVVAVAVLVLTIAVVVYIVAVKHAQYARLGKID</sequence>
<feature type="transmembrane region" description="Helical" evidence="2">
    <location>
        <begin position="144"/>
        <end position="166"/>
    </location>
</feature>
<evidence type="ECO:0000313" key="4">
    <source>
        <dbReference type="Proteomes" id="UP000799764"/>
    </source>
</evidence>
<comment type="caution">
    <text evidence="3">The sequence shown here is derived from an EMBL/GenBank/DDBJ whole genome shotgun (WGS) entry which is preliminary data.</text>
</comment>
<name>A0A9P4PQH6_9PLEO</name>
<keyword evidence="2" id="KW-1133">Transmembrane helix</keyword>
<keyword evidence="4" id="KW-1185">Reference proteome</keyword>
<keyword evidence="2" id="KW-0812">Transmembrane</keyword>
<evidence type="ECO:0000313" key="3">
    <source>
        <dbReference type="EMBL" id="KAF2447149.1"/>
    </source>
</evidence>
<feature type="compositionally biased region" description="Basic and acidic residues" evidence="1">
    <location>
        <begin position="82"/>
        <end position="93"/>
    </location>
</feature>
<feature type="region of interest" description="Disordered" evidence="1">
    <location>
        <begin position="43"/>
        <end position="101"/>
    </location>
</feature>
<feature type="region of interest" description="Disordered" evidence="1">
    <location>
        <begin position="1"/>
        <end position="28"/>
    </location>
</feature>
<proteinExistence type="predicted"/>
<accession>A0A9P4PQH6</accession>
<feature type="compositionally biased region" description="Low complexity" evidence="1">
    <location>
        <begin position="46"/>
        <end position="56"/>
    </location>
</feature>
<dbReference type="EMBL" id="MU001497">
    <property type="protein sequence ID" value="KAF2447149.1"/>
    <property type="molecule type" value="Genomic_DNA"/>
</dbReference>
<evidence type="ECO:0000256" key="1">
    <source>
        <dbReference type="SAM" id="MobiDB-lite"/>
    </source>
</evidence>
<dbReference type="AlphaFoldDB" id="A0A9P4PQH6"/>
<keyword evidence="2" id="KW-0472">Membrane</keyword>
<organism evidence="3 4">
    <name type="scientific">Karstenula rhodostoma CBS 690.94</name>
    <dbReference type="NCBI Taxonomy" id="1392251"/>
    <lineage>
        <taxon>Eukaryota</taxon>
        <taxon>Fungi</taxon>
        <taxon>Dikarya</taxon>
        <taxon>Ascomycota</taxon>
        <taxon>Pezizomycotina</taxon>
        <taxon>Dothideomycetes</taxon>
        <taxon>Pleosporomycetidae</taxon>
        <taxon>Pleosporales</taxon>
        <taxon>Massarineae</taxon>
        <taxon>Didymosphaeriaceae</taxon>
        <taxon>Karstenula</taxon>
    </lineage>
</organism>
<reference evidence="3" key="1">
    <citation type="journal article" date="2020" name="Stud. Mycol.">
        <title>101 Dothideomycetes genomes: a test case for predicting lifestyles and emergence of pathogens.</title>
        <authorList>
            <person name="Haridas S."/>
            <person name="Albert R."/>
            <person name="Binder M."/>
            <person name="Bloem J."/>
            <person name="Labutti K."/>
            <person name="Salamov A."/>
            <person name="Andreopoulos B."/>
            <person name="Baker S."/>
            <person name="Barry K."/>
            <person name="Bills G."/>
            <person name="Bluhm B."/>
            <person name="Cannon C."/>
            <person name="Castanera R."/>
            <person name="Culley D."/>
            <person name="Daum C."/>
            <person name="Ezra D."/>
            <person name="Gonzalez J."/>
            <person name="Henrissat B."/>
            <person name="Kuo A."/>
            <person name="Liang C."/>
            <person name="Lipzen A."/>
            <person name="Lutzoni F."/>
            <person name="Magnuson J."/>
            <person name="Mondo S."/>
            <person name="Nolan M."/>
            <person name="Ohm R."/>
            <person name="Pangilinan J."/>
            <person name="Park H.-J."/>
            <person name="Ramirez L."/>
            <person name="Alfaro M."/>
            <person name="Sun H."/>
            <person name="Tritt A."/>
            <person name="Yoshinaga Y."/>
            <person name="Zwiers L.-H."/>
            <person name="Turgeon B."/>
            <person name="Goodwin S."/>
            <person name="Spatafora J."/>
            <person name="Crous P."/>
            <person name="Grigoriev I."/>
        </authorList>
    </citation>
    <scope>NUCLEOTIDE SEQUENCE</scope>
    <source>
        <strain evidence="3">CBS 690.94</strain>
    </source>
</reference>
<gene>
    <name evidence="3" type="ORF">P171DRAFT_442315</name>
</gene>
<feature type="compositionally biased region" description="Polar residues" evidence="1">
    <location>
        <begin position="1"/>
        <end position="15"/>
    </location>
</feature>
<evidence type="ECO:0000256" key="2">
    <source>
        <dbReference type="SAM" id="Phobius"/>
    </source>
</evidence>